<feature type="chain" id="PRO_5012591666" evidence="2">
    <location>
        <begin position="32"/>
        <end position="313"/>
    </location>
</feature>
<dbReference type="STRING" id="3775.A0A1Q3D0G2"/>
<evidence type="ECO:0000256" key="1">
    <source>
        <dbReference type="ARBA" id="ARBA00006019"/>
    </source>
</evidence>
<dbReference type="GO" id="GO:0006511">
    <property type="term" value="P:ubiquitin-dependent protein catabolic process"/>
    <property type="evidence" value="ECO:0007669"/>
    <property type="project" value="InterPro"/>
</dbReference>
<organism evidence="4 5">
    <name type="scientific">Cephalotus follicularis</name>
    <name type="common">Albany pitcher plant</name>
    <dbReference type="NCBI Taxonomy" id="3775"/>
    <lineage>
        <taxon>Eukaryota</taxon>
        <taxon>Viridiplantae</taxon>
        <taxon>Streptophyta</taxon>
        <taxon>Embryophyta</taxon>
        <taxon>Tracheophyta</taxon>
        <taxon>Spermatophyta</taxon>
        <taxon>Magnoliopsida</taxon>
        <taxon>eudicotyledons</taxon>
        <taxon>Gunneridae</taxon>
        <taxon>Pentapetalae</taxon>
        <taxon>rosids</taxon>
        <taxon>fabids</taxon>
        <taxon>Oxalidales</taxon>
        <taxon>Cephalotaceae</taxon>
        <taxon>Cephalotus</taxon>
    </lineage>
</organism>
<keyword evidence="2" id="KW-0732">Signal</keyword>
<accession>A0A1Q3D0G2</accession>
<feature type="domain" description="Cullin N-terminal" evidence="3">
    <location>
        <begin position="45"/>
        <end position="302"/>
    </location>
</feature>
<dbReference type="OrthoDB" id="27073at2759"/>
<dbReference type="InterPro" id="IPR001373">
    <property type="entry name" value="Cullin_N"/>
</dbReference>
<reference evidence="5" key="1">
    <citation type="submission" date="2016-04" db="EMBL/GenBank/DDBJ databases">
        <title>Cephalotus genome sequencing.</title>
        <authorList>
            <person name="Fukushima K."/>
            <person name="Hasebe M."/>
            <person name="Fang X."/>
        </authorList>
    </citation>
    <scope>NUCLEOTIDE SEQUENCE [LARGE SCALE GENOMIC DNA]</scope>
    <source>
        <strain evidence="5">cv. St1</strain>
    </source>
</reference>
<dbReference type="Proteomes" id="UP000187406">
    <property type="component" value="Unassembled WGS sequence"/>
</dbReference>
<proteinExistence type="inferred from homology"/>
<evidence type="ECO:0000313" key="4">
    <source>
        <dbReference type="EMBL" id="GAV85932.1"/>
    </source>
</evidence>
<evidence type="ECO:0000259" key="3">
    <source>
        <dbReference type="Pfam" id="PF00888"/>
    </source>
</evidence>
<dbReference type="PANTHER" id="PTHR11932">
    <property type="entry name" value="CULLIN"/>
    <property type="match status" value="1"/>
</dbReference>
<name>A0A1Q3D0G2_CEPFO</name>
<dbReference type="GO" id="GO:0031625">
    <property type="term" value="F:ubiquitin protein ligase binding"/>
    <property type="evidence" value="ECO:0007669"/>
    <property type="project" value="InterPro"/>
</dbReference>
<comment type="similarity">
    <text evidence="1">Belongs to the cullin family.</text>
</comment>
<dbReference type="SUPFAM" id="SSF74788">
    <property type="entry name" value="Cullin repeat-like"/>
    <property type="match status" value="1"/>
</dbReference>
<dbReference type="FunFam" id="1.20.1310.10:FF:000001">
    <property type="entry name" value="Cullin 3"/>
    <property type="match status" value="1"/>
</dbReference>
<dbReference type="InterPro" id="IPR016159">
    <property type="entry name" value="Cullin_repeat-like_dom_sf"/>
</dbReference>
<feature type="signal peptide" evidence="2">
    <location>
        <begin position="1"/>
        <end position="31"/>
    </location>
</feature>
<dbReference type="AlphaFoldDB" id="A0A1Q3D0G2"/>
<evidence type="ECO:0000256" key="2">
    <source>
        <dbReference type="SAM" id="SignalP"/>
    </source>
</evidence>
<keyword evidence="5" id="KW-1185">Reference proteome</keyword>
<protein>
    <submittedName>
        <fullName evidence="4">Cullin domain-containing protein</fullName>
    </submittedName>
</protein>
<dbReference type="EMBL" id="BDDD01003732">
    <property type="protein sequence ID" value="GAV85932.1"/>
    <property type="molecule type" value="Genomic_DNA"/>
</dbReference>
<dbReference type="InterPro" id="IPR045093">
    <property type="entry name" value="Cullin"/>
</dbReference>
<sequence length="313" mass="37285">MAMTIAISRFASISFWFLILFAIHSYQPSMAHEDIEKRLKFEQGWPVLQEAAAKAIRIADGADDQRFTSQEYMLYYTTVYDMCKPMQEKDHCQELYDQYKKIFEDYFTCKVLPSLLGMEGEIVLRELARRWSNYQVITRWFSRFFKYLDRYFLPIRKLPSLKETSFIIFYDLVYGEMNDQVTDALITVINRERNGEQIDQALMKNVLAMYVEFGMDPMKYYYKDFEEAMVQDTSAFYSEKASSWIKSESYKNYMLKAKDCLINERERAHDYLQSSSLKKLLKVVEHELLSVYASDLQEKKQLEEFPFTDTMIP</sequence>
<evidence type="ECO:0000313" key="5">
    <source>
        <dbReference type="Proteomes" id="UP000187406"/>
    </source>
</evidence>
<dbReference type="Gene3D" id="1.20.1310.10">
    <property type="entry name" value="Cullin Repeats"/>
    <property type="match status" value="2"/>
</dbReference>
<dbReference type="Pfam" id="PF00888">
    <property type="entry name" value="Cullin"/>
    <property type="match status" value="1"/>
</dbReference>
<gene>
    <name evidence="4" type="ORF">CFOL_v3_29366</name>
</gene>
<dbReference type="InParanoid" id="A0A1Q3D0G2"/>
<dbReference type="FunCoup" id="A0A1Q3D0G2">
    <property type="interactions" value="51"/>
</dbReference>
<comment type="caution">
    <text evidence="4">The sequence shown here is derived from an EMBL/GenBank/DDBJ whole genome shotgun (WGS) entry which is preliminary data.</text>
</comment>